<accession>A0A0E9ULF0</accession>
<proteinExistence type="predicted"/>
<evidence type="ECO:0000313" key="2">
    <source>
        <dbReference type="EMBL" id="JAH66627.1"/>
    </source>
</evidence>
<dbReference type="EMBL" id="GBXM01041950">
    <property type="protein sequence ID" value="JAH66627.1"/>
    <property type="molecule type" value="Transcribed_RNA"/>
</dbReference>
<reference evidence="2" key="2">
    <citation type="journal article" date="2015" name="Fish Shellfish Immunol.">
        <title>Early steps in the European eel (Anguilla anguilla)-Vibrio vulnificus interaction in the gills: Role of the RtxA13 toxin.</title>
        <authorList>
            <person name="Callol A."/>
            <person name="Pajuelo D."/>
            <person name="Ebbesson L."/>
            <person name="Teles M."/>
            <person name="MacKenzie S."/>
            <person name="Amaro C."/>
        </authorList>
    </citation>
    <scope>NUCLEOTIDE SEQUENCE</scope>
</reference>
<name>A0A0E9ULF0_ANGAN</name>
<sequence length="23" mass="2526">MPPLTQTKLSNQNSGMTTVMFAQ</sequence>
<reference evidence="2" key="1">
    <citation type="submission" date="2014-11" db="EMBL/GenBank/DDBJ databases">
        <authorList>
            <person name="Amaro Gonzalez C."/>
        </authorList>
    </citation>
    <scope>NUCLEOTIDE SEQUENCE</scope>
</reference>
<feature type="compositionally biased region" description="Polar residues" evidence="1">
    <location>
        <begin position="1"/>
        <end position="17"/>
    </location>
</feature>
<dbReference type="AlphaFoldDB" id="A0A0E9ULF0"/>
<organism evidence="2">
    <name type="scientific">Anguilla anguilla</name>
    <name type="common">European freshwater eel</name>
    <name type="synonym">Muraena anguilla</name>
    <dbReference type="NCBI Taxonomy" id="7936"/>
    <lineage>
        <taxon>Eukaryota</taxon>
        <taxon>Metazoa</taxon>
        <taxon>Chordata</taxon>
        <taxon>Craniata</taxon>
        <taxon>Vertebrata</taxon>
        <taxon>Euteleostomi</taxon>
        <taxon>Actinopterygii</taxon>
        <taxon>Neopterygii</taxon>
        <taxon>Teleostei</taxon>
        <taxon>Anguilliformes</taxon>
        <taxon>Anguillidae</taxon>
        <taxon>Anguilla</taxon>
    </lineage>
</organism>
<feature type="region of interest" description="Disordered" evidence="1">
    <location>
        <begin position="1"/>
        <end position="23"/>
    </location>
</feature>
<protein>
    <submittedName>
        <fullName evidence="2">Uncharacterized protein</fullName>
    </submittedName>
</protein>
<evidence type="ECO:0000256" key="1">
    <source>
        <dbReference type="SAM" id="MobiDB-lite"/>
    </source>
</evidence>